<evidence type="ECO:0000256" key="1">
    <source>
        <dbReference type="ARBA" id="ARBA00022729"/>
    </source>
</evidence>
<dbReference type="InterPro" id="IPR006558">
    <property type="entry name" value="LamG-like"/>
</dbReference>
<dbReference type="InterPro" id="IPR013320">
    <property type="entry name" value="ConA-like_dom_sf"/>
</dbReference>
<dbReference type="OrthoDB" id="2667323at2"/>
<evidence type="ECO:0000256" key="2">
    <source>
        <dbReference type="ARBA" id="ARBA00023157"/>
    </source>
</evidence>
<keyword evidence="3" id="KW-0812">Transmembrane</keyword>
<evidence type="ECO:0000259" key="4">
    <source>
        <dbReference type="SMART" id="SM00560"/>
    </source>
</evidence>
<feature type="transmembrane region" description="Helical" evidence="3">
    <location>
        <begin position="12"/>
        <end position="36"/>
    </location>
</feature>
<reference evidence="5 6" key="2">
    <citation type="submission" date="2016-08" db="EMBL/GenBank/DDBJ databases">
        <title>Orenia metallireducens sp. nov. strain Z6, a Novel Metal-reducing Firmicute from the Deep Subsurface.</title>
        <authorList>
            <person name="Maxim B.I."/>
            <person name="Kenneth K."/>
            <person name="Flynn T.M."/>
            <person name="Oloughlin E.J."/>
            <person name="Locke R.A."/>
            <person name="Weber J.R."/>
            <person name="Egan S.M."/>
            <person name="Mackie R.I."/>
            <person name="Cann I.K."/>
        </authorList>
    </citation>
    <scope>NUCLEOTIDE SEQUENCE [LARGE SCALE GENOMIC DNA]</scope>
    <source>
        <strain evidence="5 6">Z6</strain>
    </source>
</reference>
<accession>A0A1C0A9R7</accession>
<keyword evidence="3" id="KW-1133">Transmembrane helix</keyword>
<keyword evidence="1" id="KW-0732">Signal</keyword>
<gene>
    <name evidence="5" type="ORF">U472_05955</name>
</gene>
<organism evidence="5 6">
    <name type="scientific">Orenia metallireducens</name>
    <dbReference type="NCBI Taxonomy" id="1413210"/>
    <lineage>
        <taxon>Bacteria</taxon>
        <taxon>Bacillati</taxon>
        <taxon>Bacillota</taxon>
        <taxon>Clostridia</taxon>
        <taxon>Halanaerobiales</taxon>
        <taxon>Halobacteroidaceae</taxon>
        <taxon>Orenia</taxon>
    </lineage>
</organism>
<keyword evidence="2" id="KW-1015">Disulfide bond</keyword>
<comment type="caution">
    <text evidence="5">The sequence shown here is derived from an EMBL/GenBank/DDBJ whole genome shotgun (WGS) entry which is preliminary data.</text>
</comment>
<dbReference type="EMBL" id="LWDV01000008">
    <property type="protein sequence ID" value="OCL27028.1"/>
    <property type="molecule type" value="Genomic_DNA"/>
</dbReference>
<dbReference type="AlphaFoldDB" id="A0A1C0A9R7"/>
<dbReference type="SMART" id="SM00560">
    <property type="entry name" value="LamGL"/>
    <property type="match status" value="1"/>
</dbReference>
<evidence type="ECO:0000313" key="6">
    <source>
        <dbReference type="Proteomes" id="UP000093514"/>
    </source>
</evidence>
<name>A0A1C0A9R7_9FIRM</name>
<evidence type="ECO:0000313" key="5">
    <source>
        <dbReference type="EMBL" id="OCL27028.1"/>
    </source>
</evidence>
<sequence length="296" mass="34056">MIYNQFKQEEGSTLLLVLILMTVAITLITTMNNIIYSSVNQIKREEKIEKAKLLAEGGLEVALINYKNSIIIDEPQSLGEGKYRIDEARMIDGYLVIKSTGIIDNITRSVRIKKKLNIYFDGQNDYKTIPYRSDFDISDSITIEAWIKIDENANLPITIVSRKDIFKVYIDKNSKLAIDIYTKNNGGVQTVRTSKLDLSEWTHIAFVYDSQAESRNGKYQIYINTIKEKSASNLHNFLPTPENELVIGADSNYNEKWHGYIKDLRIWNKARTQGEIADNKDKHLTTSEPWLVFIYP</sequence>
<proteinExistence type="predicted"/>
<dbReference type="SUPFAM" id="SSF49899">
    <property type="entry name" value="Concanavalin A-like lectins/glucanases"/>
    <property type="match status" value="1"/>
</dbReference>
<keyword evidence="3" id="KW-0472">Membrane</keyword>
<reference evidence="6" key="1">
    <citation type="submission" date="2016-07" db="EMBL/GenBank/DDBJ databases">
        <authorList>
            <person name="Florea S."/>
            <person name="Webb J.S."/>
            <person name="Jaromczyk J."/>
            <person name="Schardl C.L."/>
        </authorList>
    </citation>
    <scope>NUCLEOTIDE SEQUENCE [LARGE SCALE GENOMIC DNA]</scope>
    <source>
        <strain evidence="6">Z6</strain>
    </source>
</reference>
<keyword evidence="6" id="KW-1185">Reference proteome</keyword>
<dbReference type="Gene3D" id="2.60.120.200">
    <property type="match status" value="1"/>
</dbReference>
<protein>
    <recommendedName>
        <fullName evidence="4">LamG-like jellyroll fold domain-containing protein</fullName>
    </recommendedName>
</protein>
<dbReference type="RefSeq" id="WP_068716504.1">
    <property type="nucleotide sequence ID" value="NZ_LWDV01000008.1"/>
</dbReference>
<dbReference type="Proteomes" id="UP000093514">
    <property type="component" value="Unassembled WGS sequence"/>
</dbReference>
<dbReference type="Pfam" id="PF13385">
    <property type="entry name" value="Laminin_G_3"/>
    <property type="match status" value="1"/>
</dbReference>
<evidence type="ECO:0000256" key="3">
    <source>
        <dbReference type="SAM" id="Phobius"/>
    </source>
</evidence>
<feature type="domain" description="LamG-like jellyroll fold" evidence="4">
    <location>
        <begin position="139"/>
        <end position="274"/>
    </location>
</feature>